<keyword evidence="3" id="KW-1185">Reference proteome</keyword>
<evidence type="ECO:0000313" key="2">
    <source>
        <dbReference type="EMBL" id="MBB5202583.1"/>
    </source>
</evidence>
<dbReference type="AlphaFoldDB" id="A0A840RYF3"/>
<feature type="region of interest" description="Disordered" evidence="1">
    <location>
        <begin position="1"/>
        <end position="23"/>
    </location>
</feature>
<sequence length="80" mass="8245">MGSTALPALSRVKSPGGPLLREYSPSRAPSKEWVARRALSVVASFGALIGATDFNVALNALGDAAFSVLDNQAYGLGVCH</sequence>
<name>A0A840RYF3_9BURK</name>
<dbReference type="EMBL" id="JACHHQ010000017">
    <property type="protein sequence ID" value="MBB5202583.1"/>
    <property type="molecule type" value="Genomic_DNA"/>
</dbReference>
<dbReference type="Proteomes" id="UP000571084">
    <property type="component" value="Unassembled WGS sequence"/>
</dbReference>
<gene>
    <name evidence="2" type="ORF">HNR39_004451</name>
</gene>
<comment type="caution">
    <text evidence="2">The sequence shown here is derived from an EMBL/GenBank/DDBJ whole genome shotgun (WGS) entry which is preliminary data.</text>
</comment>
<reference evidence="2 3" key="1">
    <citation type="submission" date="2020-08" db="EMBL/GenBank/DDBJ databases">
        <title>Genomic Encyclopedia of Type Strains, Phase IV (KMG-IV): sequencing the most valuable type-strain genomes for metagenomic binning, comparative biology and taxonomic classification.</title>
        <authorList>
            <person name="Goeker M."/>
        </authorList>
    </citation>
    <scope>NUCLEOTIDE SEQUENCE [LARGE SCALE GENOMIC DNA]</scope>
    <source>
        <strain evidence="2 3">DSM 23240</strain>
    </source>
</reference>
<protein>
    <submittedName>
        <fullName evidence="2">Uncharacterized protein</fullName>
    </submittedName>
</protein>
<evidence type="ECO:0000256" key="1">
    <source>
        <dbReference type="SAM" id="MobiDB-lite"/>
    </source>
</evidence>
<proteinExistence type="predicted"/>
<organism evidence="2 3">
    <name type="scientific">Glaciimonas immobilis</name>
    <dbReference type="NCBI Taxonomy" id="728004"/>
    <lineage>
        <taxon>Bacteria</taxon>
        <taxon>Pseudomonadati</taxon>
        <taxon>Pseudomonadota</taxon>
        <taxon>Betaproteobacteria</taxon>
        <taxon>Burkholderiales</taxon>
        <taxon>Oxalobacteraceae</taxon>
        <taxon>Glaciimonas</taxon>
    </lineage>
</organism>
<evidence type="ECO:0000313" key="3">
    <source>
        <dbReference type="Proteomes" id="UP000571084"/>
    </source>
</evidence>
<dbReference type="RefSeq" id="WP_168057123.1">
    <property type="nucleotide sequence ID" value="NZ_JAAOZT010000016.1"/>
</dbReference>
<accession>A0A840RYF3</accession>